<dbReference type="NCBIfam" id="NF041496">
    <property type="entry name" value="MobQ"/>
    <property type="match status" value="1"/>
</dbReference>
<dbReference type="EMBL" id="QRMI01000046">
    <property type="protein sequence ID" value="RHJ57509.1"/>
    <property type="molecule type" value="Genomic_DNA"/>
</dbReference>
<dbReference type="Gene3D" id="3.30.930.30">
    <property type="match status" value="1"/>
</dbReference>
<reference evidence="7 8" key="1">
    <citation type="submission" date="2018-08" db="EMBL/GenBank/DDBJ databases">
        <title>A genome reference for cultivated species of the human gut microbiota.</title>
        <authorList>
            <person name="Zou Y."/>
            <person name="Xue W."/>
            <person name="Luo G."/>
        </authorList>
    </citation>
    <scope>NUCLEOTIDE SEQUENCE [LARGE SCALE GENOMIC DNA]</scope>
    <source>
        <strain evidence="6 8">AM09-9</strain>
        <strain evidence="5 7">TF11-7</strain>
    </source>
</reference>
<organism evidence="5 7">
    <name type="scientific">[Ruminococcus] lactaris</name>
    <dbReference type="NCBI Taxonomy" id="46228"/>
    <lineage>
        <taxon>Bacteria</taxon>
        <taxon>Bacillati</taxon>
        <taxon>Bacillota</taxon>
        <taxon>Clostridia</taxon>
        <taxon>Lachnospirales</taxon>
        <taxon>Lachnospiraceae</taxon>
        <taxon>Mediterraneibacter</taxon>
    </lineage>
</organism>
<evidence type="ECO:0000256" key="1">
    <source>
        <dbReference type="ARBA" id="ARBA00010873"/>
    </source>
</evidence>
<comment type="similarity">
    <text evidence="1">Belongs to the MobA/MobL family.</text>
</comment>
<evidence type="ECO:0000313" key="8">
    <source>
        <dbReference type="Proteomes" id="UP000285832"/>
    </source>
</evidence>
<evidence type="ECO:0000313" key="7">
    <source>
        <dbReference type="Proteomes" id="UP000260793"/>
    </source>
</evidence>
<evidence type="ECO:0000256" key="3">
    <source>
        <dbReference type="SAM" id="MobiDB-lite"/>
    </source>
</evidence>
<name>A0A3E4LNE6_9FIRM</name>
<gene>
    <name evidence="6" type="ORF">DW116_12635</name>
    <name evidence="5" type="ORF">DXD17_09165</name>
</gene>
<feature type="compositionally biased region" description="Basic and acidic residues" evidence="3">
    <location>
        <begin position="494"/>
        <end position="504"/>
    </location>
</feature>
<accession>A0A3E4LNE6</accession>
<sequence length="504" mass="59849">MALYHFHVDQVKRSEGCSAVASAAYRAGEKLHNLWDGETHDYTKKGGVVFTEIMLPPNAPEHFSDRSTLWNDLEQFEKRGDAQLAYSFDIAMQNEFTLEENIEFARQFVREQFLSAGMIVDFAFHLPGKDENDIPNPHFHVLVPIRPLNEDGTWGAKQHRVYNLDENGQRIKKENGQWDFVAVPTTDWGRPETLQKWRKEWAKFINSKFEEKGLDCRIDHRSYVDQGLDLLPTVHEGPQVRKMEKRGIRTEKGDLNRWIKKFNQMYRSLQSTIAALKEWIKEAKEILKEPEEVYLVDLLRDCQDMRNQVASTYQRGKKRAKISNMKRFNEECNYLLRRNISTLSEFENYILSLNDQIGSSVSSMNEKKEKIKELQQLIEQAKVYKELKPIAEELKKEQYRFKKAKVKYQEEHETELRRYYMVKRKLKEAGFEKEPFPLKAWEKELQQLEAQYSEEYEAYKPMNQDLKMLYQIKGDVDKVMRELHPELLQTQKNNTEKRKVQEER</sequence>
<proteinExistence type="inferred from homology"/>
<dbReference type="Proteomes" id="UP000260793">
    <property type="component" value="Unassembled WGS sequence"/>
</dbReference>
<evidence type="ECO:0000259" key="4">
    <source>
        <dbReference type="Pfam" id="PF03389"/>
    </source>
</evidence>
<protein>
    <submittedName>
        <fullName evidence="5">Mobilization protein</fullName>
    </submittedName>
</protein>
<evidence type="ECO:0000313" key="6">
    <source>
        <dbReference type="EMBL" id="RHJ57509.1"/>
    </source>
</evidence>
<dbReference type="Proteomes" id="UP000285832">
    <property type="component" value="Unassembled WGS sequence"/>
</dbReference>
<feature type="region of interest" description="Disordered" evidence="3">
    <location>
        <begin position="485"/>
        <end position="504"/>
    </location>
</feature>
<comment type="caution">
    <text evidence="5">The sequence shown here is derived from an EMBL/GenBank/DDBJ whole genome shotgun (WGS) entry which is preliminary data.</text>
</comment>
<dbReference type="Pfam" id="PF03389">
    <property type="entry name" value="MobA_MobL"/>
    <property type="match status" value="1"/>
</dbReference>
<keyword evidence="2" id="KW-0184">Conjugation</keyword>
<dbReference type="EMBL" id="QSQN01000022">
    <property type="protein sequence ID" value="RGK38993.1"/>
    <property type="molecule type" value="Genomic_DNA"/>
</dbReference>
<evidence type="ECO:0000313" key="5">
    <source>
        <dbReference type="EMBL" id="RGK38993.1"/>
    </source>
</evidence>
<evidence type="ECO:0000256" key="2">
    <source>
        <dbReference type="ARBA" id="ARBA00022971"/>
    </source>
</evidence>
<dbReference type="AlphaFoldDB" id="A0A3E4LNE6"/>
<dbReference type="InterPro" id="IPR005053">
    <property type="entry name" value="MobA_MobL"/>
</dbReference>
<dbReference type="RefSeq" id="WP_117688291.1">
    <property type="nucleotide sequence ID" value="NZ_JAQDJO010000021.1"/>
</dbReference>
<feature type="domain" description="MobA/MobL protein" evidence="4">
    <location>
        <begin position="18"/>
        <end position="246"/>
    </location>
</feature>